<proteinExistence type="predicted"/>
<sequence length="97" mass="10019">MDHRVRTVAHGSARELTLAPWNVGDSSTMPARCALSSSGGPSAATVYAMVAALLASPHNDVTSTSSPNRIPTAPPLGDAKDASRPDEPPPPPPFPCY</sequence>
<organism evidence="2 3">
    <name type="scientific">Rhipicephalus sanguineus</name>
    <name type="common">Brown dog tick</name>
    <name type="synonym">Ixodes sanguineus</name>
    <dbReference type="NCBI Taxonomy" id="34632"/>
    <lineage>
        <taxon>Eukaryota</taxon>
        <taxon>Metazoa</taxon>
        <taxon>Ecdysozoa</taxon>
        <taxon>Arthropoda</taxon>
        <taxon>Chelicerata</taxon>
        <taxon>Arachnida</taxon>
        <taxon>Acari</taxon>
        <taxon>Parasitiformes</taxon>
        <taxon>Ixodida</taxon>
        <taxon>Ixodoidea</taxon>
        <taxon>Ixodidae</taxon>
        <taxon>Rhipicephalinae</taxon>
        <taxon>Rhipicephalus</taxon>
        <taxon>Rhipicephalus</taxon>
    </lineage>
</organism>
<dbReference type="AlphaFoldDB" id="A0A9D4T7X8"/>
<evidence type="ECO:0000256" key="1">
    <source>
        <dbReference type="SAM" id="MobiDB-lite"/>
    </source>
</evidence>
<feature type="region of interest" description="Disordered" evidence="1">
    <location>
        <begin position="58"/>
        <end position="97"/>
    </location>
</feature>
<reference evidence="2" key="1">
    <citation type="journal article" date="2020" name="Cell">
        <title>Large-Scale Comparative Analyses of Tick Genomes Elucidate Their Genetic Diversity and Vector Capacities.</title>
        <authorList>
            <consortium name="Tick Genome and Microbiome Consortium (TIGMIC)"/>
            <person name="Jia N."/>
            <person name="Wang J."/>
            <person name="Shi W."/>
            <person name="Du L."/>
            <person name="Sun Y."/>
            <person name="Zhan W."/>
            <person name="Jiang J.F."/>
            <person name="Wang Q."/>
            <person name="Zhang B."/>
            <person name="Ji P."/>
            <person name="Bell-Sakyi L."/>
            <person name="Cui X.M."/>
            <person name="Yuan T.T."/>
            <person name="Jiang B.G."/>
            <person name="Yang W.F."/>
            <person name="Lam T.T."/>
            <person name="Chang Q.C."/>
            <person name="Ding S.J."/>
            <person name="Wang X.J."/>
            <person name="Zhu J.G."/>
            <person name="Ruan X.D."/>
            <person name="Zhao L."/>
            <person name="Wei J.T."/>
            <person name="Ye R.Z."/>
            <person name="Que T.C."/>
            <person name="Du C.H."/>
            <person name="Zhou Y.H."/>
            <person name="Cheng J.X."/>
            <person name="Dai P.F."/>
            <person name="Guo W.B."/>
            <person name="Han X.H."/>
            <person name="Huang E.J."/>
            <person name="Li L.F."/>
            <person name="Wei W."/>
            <person name="Gao Y.C."/>
            <person name="Liu J.Z."/>
            <person name="Shao H.Z."/>
            <person name="Wang X."/>
            <person name="Wang C.C."/>
            <person name="Yang T.C."/>
            <person name="Huo Q.B."/>
            <person name="Li W."/>
            <person name="Chen H.Y."/>
            <person name="Chen S.E."/>
            <person name="Zhou L.G."/>
            <person name="Ni X.B."/>
            <person name="Tian J.H."/>
            <person name="Sheng Y."/>
            <person name="Liu T."/>
            <person name="Pan Y.S."/>
            <person name="Xia L.Y."/>
            <person name="Li J."/>
            <person name="Zhao F."/>
            <person name="Cao W.C."/>
        </authorList>
    </citation>
    <scope>NUCLEOTIDE SEQUENCE</scope>
    <source>
        <strain evidence="2">Rsan-2018</strain>
    </source>
</reference>
<evidence type="ECO:0000313" key="2">
    <source>
        <dbReference type="EMBL" id="KAH7976869.1"/>
    </source>
</evidence>
<accession>A0A9D4T7X8</accession>
<feature type="compositionally biased region" description="Polar residues" evidence="1">
    <location>
        <begin position="59"/>
        <end position="69"/>
    </location>
</feature>
<dbReference type="Proteomes" id="UP000821837">
    <property type="component" value="Chromosome 10"/>
</dbReference>
<name>A0A9D4T7X8_RHISA</name>
<keyword evidence="3" id="KW-1185">Reference proteome</keyword>
<protein>
    <submittedName>
        <fullName evidence="2">Uncharacterized protein</fullName>
    </submittedName>
</protein>
<gene>
    <name evidence="2" type="ORF">HPB52_020748</name>
</gene>
<feature type="compositionally biased region" description="Basic and acidic residues" evidence="1">
    <location>
        <begin position="78"/>
        <end position="87"/>
    </location>
</feature>
<dbReference type="EMBL" id="JABSTV010001246">
    <property type="protein sequence ID" value="KAH7976869.1"/>
    <property type="molecule type" value="Genomic_DNA"/>
</dbReference>
<evidence type="ECO:0000313" key="3">
    <source>
        <dbReference type="Proteomes" id="UP000821837"/>
    </source>
</evidence>
<feature type="compositionally biased region" description="Pro residues" evidence="1">
    <location>
        <begin position="88"/>
        <end position="97"/>
    </location>
</feature>
<reference evidence="2" key="2">
    <citation type="submission" date="2021-09" db="EMBL/GenBank/DDBJ databases">
        <authorList>
            <person name="Jia N."/>
            <person name="Wang J."/>
            <person name="Shi W."/>
            <person name="Du L."/>
            <person name="Sun Y."/>
            <person name="Zhan W."/>
            <person name="Jiang J."/>
            <person name="Wang Q."/>
            <person name="Zhang B."/>
            <person name="Ji P."/>
            <person name="Sakyi L.B."/>
            <person name="Cui X."/>
            <person name="Yuan T."/>
            <person name="Jiang B."/>
            <person name="Yang W."/>
            <person name="Lam T.T.-Y."/>
            <person name="Chang Q."/>
            <person name="Ding S."/>
            <person name="Wang X."/>
            <person name="Zhu J."/>
            <person name="Ruan X."/>
            <person name="Zhao L."/>
            <person name="Wei J."/>
            <person name="Que T."/>
            <person name="Du C."/>
            <person name="Cheng J."/>
            <person name="Dai P."/>
            <person name="Han X."/>
            <person name="Huang E."/>
            <person name="Gao Y."/>
            <person name="Liu J."/>
            <person name="Shao H."/>
            <person name="Ye R."/>
            <person name="Li L."/>
            <person name="Wei W."/>
            <person name="Wang X."/>
            <person name="Wang C."/>
            <person name="Huo Q."/>
            <person name="Li W."/>
            <person name="Guo W."/>
            <person name="Chen H."/>
            <person name="Chen S."/>
            <person name="Zhou L."/>
            <person name="Zhou L."/>
            <person name="Ni X."/>
            <person name="Tian J."/>
            <person name="Zhou Y."/>
            <person name="Sheng Y."/>
            <person name="Liu T."/>
            <person name="Pan Y."/>
            <person name="Xia L."/>
            <person name="Li J."/>
            <person name="Zhao F."/>
            <person name="Cao W."/>
        </authorList>
    </citation>
    <scope>NUCLEOTIDE SEQUENCE</scope>
    <source>
        <strain evidence="2">Rsan-2018</strain>
        <tissue evidence="2">Larvae</tissue>
    </source>
</reference>
<comment type="caution">
    <text evidence="2">The sequence shown here is derived from an EMBL/GenBank/DDBJ whole genome shotgun (WGS) entry which is preliminary data.</text>
</comment>